<proteinExistence type="predicted"/>
<reference evidence="1 2" key="1">
    <citation type="submission" date="2017-02" db="EMBL/GenBank/DDBJ databases">
        <authorList>
            <person name="Jeong S."/>
        </authorList>
    </citation>
    <scope>NUCLEOTIDE SEQUENCE [LARGE SCALE GENOMIC DNA]</scope>
    <source>
        <strain evidence="1 2">RMAR6-6</strain>
    </source>
</reference>
<name>A0ABN4WNV5_9HYPH</name>
<accession>A0ABN4WNV5</accession>
<organism evidence="1 2">
    <name type="scientific">Roseibium algicola</name>
    <dbReference type="NCBI Taxonomy" id="2857014"/>
    <lineage>
        <taxon>Bacteria</taxon>
        <taxon>Pseudomonadati</taxon>
        <taxon>Pseudomonadota</taxon>
        <taxon>Alphaproteobacteria</taxon>
        <taxon>Hyphomicrobiales</taxon>
        <taxon>Stappiaceae</taxon>
        <taxon>Roseibium</taxon>
    </lineage>
</organism>
<dbReference type="Proteomes" id="UP000188174">
    <property type="component" value="Chromosome"/>
</dbReference>
<gene>
    <name evidence="1" type="ORF">B0E33_00075</name>
</gene>
<evidence type="ECO:0000313" key="1">
    <source>
        <dbReference type="EMBL" id="AQQ02184.1"/>
    </source>
</evidence>
<evidence type="ECO:0000313" key="2">
    <source>
        <dbReference type="Proteomes" id="UP000188174"/>
    </source>
</evidence>
<dbReference type="EMBL" id="CP019630">
    <property type="protein sequence ID" value="AQQ02184.1"/>
    <property type="molecule type" value="Genomic_DNA"/>
</dbReference>
<sequence>MVEKPVVTRTCIQVARQTRSVVYILAIDEILGLCRAIPLTFHATFQEAEVRERNVNMKHLHDSQT</sequence>
<protein>
    <submittedName>
        <fullName evidence="1">Uncharacterized protein</fullName>
    </submittedName>
</protein>
<keyword evidence="2" id="KW-1185">Reference proteome</keyword>